<protein>
    <submittedName>
        <fullName evidence="2">Uncharacterized protein</fullName>
    </submittedName>
</protein>
<proteinExistence type="predicted"/>
<feature type="transmembrane region" description="Helical" evidence="1">
    <location>
        <begin position="22"/>
        <end position="42"/>
    </location>
</feature>
<keyword evidence="1" id="KW-0472">Membrane</keyword>
<organism evidence="2">
    <name type="scientific">uncultured Dysgonomonas sp</name>
    <dbReference type="NCBI Taxonomy" id="206096"/>
    <lineage>
        <taxon>Bacteria</taxon>
        <taxon>Pseudomonadati</taxon>
        <taxon>Bacteroidota</taxon>
        <taxon>Bacteroidia</taxon>
        <taxon>Bacteroidales</taxon>
        <taxon>Dysgonomonadaceae</taxon>
        <taxon>Dysgonomonas</taxon>
        <taxon>environmental samples</taxon>
    </lineage>
</organism>
<sequence length="46" mass="5768">MYLLFNYYDLSDYYIKIVNRGVIFYGIIQVNFFYIFIFIFFVRDLS</sequence>
<name>A0A212JVN8_9BACT</name>
<keyword evidence="1" id="KW-0812">Transmembrane</keyword>
<keyword evidence="1" id="KW-1133">Transmembrane helix</keyword>
<evidence type="ECO:0000313" key="2">
    <source>
        <dbReference type="EMBL" id="SBW03447.1"/>
    </source>
</evidence>
<dbReference type="EMBL" id="FLUM01000003">
    <property type="protein sequence ID" value="SBW03447.1"/>
    <property type="molecule type" value="Genomic_DNA"/>
</dbReference>
<reference evidence="2" key="1">
    <citation type="submission" date="2016-04" db="EMBL/GenBank/DDBJ databases">
        <authorList>
            <person name="Evans L.H."/>
            <person name="Alamgir A."/>
            <person name="Owens N."/>
            <person name="Weber N.D."/>
            <person name="Virtaneva K."/>
            <person name="Barbian K."/>
            <person name="Babar A."/>
            <person name="Rosenke K."/>
        </authorList>
    </citation>
    <scope>NUCLEOTIDE SEQUENCE</scope>
    <source>
        <strain evidence="2">86-1</strain>
    </source>
</reference>
<dbReference type="AlphaFoldDB" id="A0A212JVN8"/>
<evidence type="ECO:0000256" key="1">
    <source>
        <dbReference type="SAM" id="Phobius"/>
    </source>
</evidence>
<accession>A0A212JVN8</accession>
<gene>
    <name evidence="2" type="ORF">KL86DYS1_30578</name>
</gene>